<dbReference type="AlphaFoldDB" id="A0A3L6Q9L5"/>
<evidence type="ECO:0000313" key="2">
    <source>
        <dbReference type="Proteomes" id="UP000275267"/>
    </source>
</evidence>
<sequence length="73" mass="7883">MDARKKEKIMVPQAQHIKVEGQVKERVGLCGGLQKDDDKKLLQAGAGVLKAAALEFHAQVYGAVGEKPKMLLA</sequence>
<dbReference type="Proteomes" id="UP000275267">
    <property type="component" value="Unassembled WGS sequence"/>
</dbReference>
<accession>A0A3L6Q9L5</accession>
<dbReference type="EMBL" id="PQIB02000013">
    <property type="protein sequence ID" value="RLM73877.1"/>
    <property type="molecule type" value="Genomic_DNA"/>
</dbReference>
<proteinExistence type="predicted"/>
<evidence type="ECO:0000313" key="1">
    <source>
        <dbReference type="EMBL" id="RLM73877.1"/>
    </source>
</evidence>
<reference evidence="2" key="1">
    <citation type="journal article" date="2019" name="Nat. Commun.">
        <title>The genome of broomcorn millet.</title>
        <authorList>
            <person name="Zou C."/>
            <person name="Miki D."/>
            <person name="Li D."/>
            <person name="Tang Q."/>
            <person name="Xiao L."/>
            <person name="Rajput S."/>
            <person name="Deng P."/>
            <person name="Jia W."/>
            <person name="Huang R."/>
            <person name="Zhang M."/>
            <person name="Sun Y."/>
            <person name="Hu J."/>
            <person name="Fu X."/>
            <person name="Schnable P.S."/>
            <person name="Li F."/>
            <person name="Zhang H."/>
            <person name="Feng B."/>
            <person name="Zhu X."/>
            <person name="Liu R."/>
            <person name="Schnable J.C."/>
            <person name="Zhu J.-K."/>
            <person name="Zhang H."/>
        </authorList>
    </citation>
    <scope>NUCLEOTIDE SEQUENCE [LARGE SCALE GENOMIC DNA]</scope>
</reference>
<organism evidence="1 2">
    <name type="scientific">Panicum miliaceum</name>
    <name type="common">Proso millet</name>
    <name type="synonym">Broomcorn millet</name>
    <dbReference type="NCBI Taxonomy" id="4540"/>
    <lineage>
        <taxon>Eukaryota</taxon>
        <taxon>Viridiplantae</taxon>
        <taxon>Streptophyta</taxon>
        <taxon>Embryophyta</taxon>
        <taxon>Tracheophyta</taxon>
        <taxon>Spermatophyta</taxon>
        <taxon>Magnoliopsida</taxon>
        <taxon>Liliopsida</taxon>
        <taxon>Poales</taxon>
        <taxon>Poaceae</taxon>
        <taxon>PACMAD clade</taxon>
        <taxon>Panicoideae</taxon>
        <taxon>Panicodae</taxon>
        <taxon>Paniceae</taxon>
        <taxon>Panicinae</taxon>
        <taxon>Panicum</taxon>
        <taxon>Panicum sect. Panicum</taxon>
    </lineage>
</organism>
<keyword evidence="2" id="KW-1185">Reference proteome</keyword>
<name>A0A3L6Q9L5_PANMI</name>
<gene>
    <name evidence="1" type="ORF">C2845_PM15G16150</name>
</gene>
<protein>
    <submittedName>
        <fullName evidence="1">Uncharacterized protein</fullName>
    </submittedName>
</protein>
<comment type="caution">
    <text evidence="1">The sequence shown here is derived from an EMBL/GenBank/DDBJ whole genome shotgun (WGS) entry which is preliminary data.</text>
</comment>